<name>A0A507DXZ3_9FUNG</name>
<evidence type="ECO:0008006" key="5">
    <source>
        <dbReference type="Google" id="ProtNLM"/>
    </source>
</evidence>
<feature type="region of interest" description="Disordered" evidence="2">
    <location>
        <begin position="485"/>
        <end position="511"/>
    </location>
</feature>
<feature type="coiled-coil region" evidence="1">
    <location>
        <begin position="435"/>
        <end position="462"/>
    </location>
</feature>
<feature type="compositionally biased region" description="Polar residues" evidence="2">
    <location>
        <begin position="117"/>
        <end position="149"/>
    </location>
</feature>
<evidence type="ECO:0000313" key="4">
    <source>
        <dbReference type="Proteomes" id="UP000318582"/>
    </source>
</evidence>
<comment type="caution">
    <text evidence="3">The sequence shown here is derived from an EMBL/GenBank/DDBJ whole genome shotgun (WGS) entry which is preliminary data.</text>
</comment>
<evidence type="ECO:0000256" key="1">
    <source>
        <dbReference type="SAM" id="Coils"/>
    </source>
</evidence>
<dbReference type="STRING" id="109895.A0A507DXZ3"/>
<feature type="compositionally biased region" description="Basic and acidic residues" evidence="2">
    <location>
        <begin position="161"/>
        <end position="172"/>
    </location>
</feature>
<evidence type="ECO:0000256" key="2">
    <source>
        <dbReference type="SAM" id="MobiDB-lite"/>
    </source>
</evidence>
<dbReference type="PANTHER" id="PTHR40130">
    <property type="entry name" value="EXPRESSED PROTEIN"/>
    <property type="match status" value="1"/>
</dbReference>
<evidence type="ECO:0000313" key="3">
    <source>
        <dbReference type="EMBL" id="TPX56015.1"/>
    </source>
</evidence>
<feature type="region of interest" description="Disordered" evidence="2">
    <location>
        <begin position="62"/>
        <end position="174"/>
    </location>
</feature>
<feature type="compositionally biased region" description="Low complexity" evidence="2">
    <location>
        <begin position="693"/>
        <end position="708"/>
    </location>
</feature>
<gene>
    <name evidence="3" type="ORF">PhCBS80983_g04873</name>
</gene>
<feature type="region of interest" description="Disordered" evidence="2">
    <location>
        <begin position="535"/>
        <end position="709"/>
    </location>
</feature>
<dbReference type="SUPFAM" id="SSF140361">
    <property type="entry name" value="MIT domain-like"/>
    <property type="match status" value="1"/>
</dbReference>
<keyword evidence="4" id="KW-1185">Reference proteome</keyword>
<reference evidence="3 4" key="1">
    <citation type="journal article" date="2019" name="Sci. Rep.">
        <title>Comparative genomics of chytrid fungi reveal insights into the obligate biotrophic and pathogenic lifestyle of Synchytrium endobioticum.</title>
        <authorList>
            <person name="van de Vossenberg B.T.L.H."/>
            <person name="Warris S."/>
            <person name="Nguyen H.D.T."/>
            <person name="van Gent-Pelzer M.P.E."/>
            <person name="Joly D.L."/>
            <person name="van de Geest H.C."/>
            <person name="Bonants P.J.M."/>
            <person name="Smith D.S."/>
            <person name="Levesque C.A."/>
            <person name="van der Lee T.A.J."/>
        </authorList>
    </citation>
    <scope>NUCLEOTIDE SEQUENCE [LARGE SCALE GENOMIC DNA]</scope>
    <source>
        <strain evidence="3 4">CBS 809.83</strain>
    </source>
</reference>
<dbReference type="PANTHER" id="PTHR40130:SF1">
    <property type="entry name" value="SPINDLE POLE BODY-ASSOCIATED PROTEIN CUT12 DOMAIN-CONTAINING PROTEIN"/>
    <property type="match status" value="1"/>
</dbReference>
<dbReference type="EMBL" id="QEAQ01000088">
    <property type="protein sequence ID" value="TPX56015.1"/>
    <property type="molecule type" value="Genomic_DNA"/>
</dbReference>
<dbReference type="Proteomes" id="UP000318582">
    <property type="component" value="Unassembled WGS sequence"/>
</dbReference>
<protein>
    <recommendedName>
        <fullName evidence="5">MIT domain-containing protein</fullName>
    </recommendedName>
</protein>
<dbReference type="AlphaFoldDB" id="A0A507DXZ3"/>
<feature type="compositionally biased region" description="Basic and acidic residues" evidence="2">
    <location>
        <begin position="616"/>
        <end position="635"/>
    </location>
</feature>
<proteinExistence type="predicted"/>
<keyword evidence="1" id="KW-0175">Coiled coil</keyword>
<feature type="compositionally biased region" description="Basic and acidic residues" evidence="2">
    <location>
        <begin position="540"/>
        <end position="551"/>
    </location>
</feature>
<feature type="compositionally biased region" description="Basic and acidic residues" evidence="2">
    <location>
        <begin position="500"/>
        <end position="511"/>
    </location>
</feature>
<organism evidence="3 4">
    <name type="scientific">Powellomyces hirtus</name>
    <dbReference type="NCBI Taxonomy" id="109895"/>
    <lineage>
        <taxon>Eukaryota</taxon>
        <taxon>Fungi</taxon>
        <taxon>Fungi incertae sedis</taxon>
        <taxon>Chytridiomycota</taxon>
        <taxon>Chytridiomycota incertae sedis</taxon>
        <taxon>Chytridiomycetes</taxon>
        <taxon>Spizellomycetales</taxon>
        <taxon>Powellomycetaceae</taxon>
        <taxon>Powellomyces</taxon>
    </lineage>
</organism>
<accession>A0A507DXZ3</accession>
<dbReference type="Gene3D" id="1.20.58.80">
    <property type="entry name" value="Phosphotransferase system, lactose/cellobiose-type IIA subunit"/>
    <property type="match status" value="1"/>
</dbReference>
<feature type="compositionally biased region" description="Low complexity" evidence="2">
    <location>
        <begin position="75"/>
        <end position="87"/>
    </location>
</feature>
<feature type="region of interest" description="Disordered" evidence="2">
    <location>
        <begin position="389"/>
        <end position="427"/>
    </location>
</feature>
<sequence>MDDSPVNKANAFASAAEDFAERGQLGNAMEAHFRAAEQFLSAVSYTSDAEATRTLKLLYSNHTRQGKDLQRRLQTRSPSSSPRITPRGVPPRPQSAQFVSHQPPPKVPVTTHDSRRQSFSSSNAPSMQRAPSQSSDPRFRQQHNGNNLMPFNPHHQAFQHHGGDNGGEKSEFGSRNYFVGQSQTGSELATSMFRGGDPSGPAYGGGGNVLNHASPGPATMAVTSLDESHRSLSRSHTMDSVADSYSVVAKGHEEDPEDPFNKFWEAVENLVDKISITGPVAFATAPIGNSPHAQEVRQADTDRSHGNLNASLRSTQMLNSYLVVPPTGSYPVGPSQMSMTSTVNAYGNPIFYNGGVVVSESDGAGVVGSIESNYFGNAMGTSVADLASSSRRAGRGGVNSFSDSDNARIPPDGSGQGARDRLRHPMGGPQISKTKEELLLENHHLKQTLNNLTHRMALLERTTEENNLLRSSIIQFRQDVQKQVSRGRRGMGVSMISGRDGGRERDRERERELEARVRELELELRTVRDEGQRMTTAMNKYKERWDRLKESAKKKKEAASSSSGTGGAAITDDPMKAARPSPSPSPSLQHLYGSTPPSDMSHPPSPPPTTYGTSPADDHMRSALERGGGHQRDSGGLHGGQPRGSIGTDIPPPTISSNVATRYDGGKRRASNSESPVTPGGASPMVIPPPSNPASSGSNSIIRSSSDSARLGRSMLSFAGDRSLFYSATSGSGFE</sequence>